<reference evidence="2" key="1">
    <citation type="submission" date="2025-08" db="UniProtKB">
        <authorList>
            <consortium name="RefSeq"/>
        </authorList>
    </citation>
    <scope>IDENTIFICATION</scope>
    <source>
        <tissue evidence="2">Fruit stalk</tissue>
    </source>
</reference>
<evidence type="ECO:0000313" key="1">
    <source>
        <dbReference type="Proteomes" id="UP000515121"/>
    </source>
</evidence>
<dbReference type="GeneID" id="111296968"/>
<dbReference type="Proteomes" id="UP000515121">
    <property type="component" value="Unplaced"/>
</dbReference>
<proteinExistence type="predicted"/>
<name>A0A6P5Z377_DURZI</name>
<keyword evidence="1" id="KW-1185">Reference proteome</keyword>
<gene>
    <name evidence="2" type="primary">LOC111296968</name>
</gene>
<evidence type="ECO:0000313" key="2">
    <source>
        <dbReference type="RefSeq" id="XP_022747208.1"/>
    </source>
</evidence>
<dbReference type="RefSeq" id="XP_022747208.1">
    <property type="nucleotide sequence ID" value="XM_022891473.1"/>
</dbReference>
<accession>A0A6P5Z377</accession>
<dbReference type="AlphaFoldDB" id="A0A6P5Z377"/>
<protein>
    <submittedName>
        <fullName evidence="2">Uncharacterized protein LOC111296968</fullName>
    </submittedName>
</protein>
<organism evidence="1 2">
    <name type="scientific">Durio zibethinus</name>
    <name type="common">Durian</name>
    <dbReference type="NCBI Taxonomy" id="66656"/>
    <lineage>
        <taxon>Eukaryota</taxon>
        <taxon>Viridiplantae</taxon>
        <taxon>Streptophyta</taxon>
        <taxon>Embryophyta</taxon>
        <taxon>Tracheophyta</taxon>
        <taxon>Spermatophyta</taxon>
        <taxon>Magnoliopsida</taxon>
        <taxon>eudicotyledons</taxon>
        <taxon>Gunneridae</taxon>
        <taxon>Pentapetalae</taxon>
        <taxon>rosids</taxon>
        <taxon>malvids</taxon>
        <taxon>Malvales</taxon>
        <taxon>Malvaceae</taxon>
        <taxon>Helicteroideae</taxon>
        <taxon>Durio</taxon>
    </lineage>
</organism>
<sequence length="122" mass="14438">MLLPSFVPLETSFIQLDYIVRAKLYMLLNQQVSEEPYQWTWEALVRQSTARPLFHIVSGISRSKTFPTRTRNGEEKNKEQVCPPIVGVCNLYEFPFLVDYHQIRIQHNANKLFCNTFFRKLI</sequence>
<dbReference type="KEGG" id="dzi:111296968"/>